<keyword evidence="7 8" id="KW-0464">Manganese</keyword>
<comment type="similarity">
    <text evidence="8">Belongs to the MntP (TC 9.B.29) family.</text>
</comment>
<dbReference type="InterPro" id="IPR022929">
    <property type="entry name" value="Put_MntP"/>
</dbReference>
<evidence type="ECO:0000256" key="2">
    <source>
        <dbReference type="ARBA" id="ARBA00022475"/>
    </source>
</evidence>
<dbReference type="GO" id="GO:0005886">
    <property type="term" value="C:plasma membrane"/>
    <property type="evidence" value="ECO:0007669"/>
    <property type="project" value="UniProtKB-SubCell"/>
</dbReference>
<dbReference type="PANTHER" id="PTHR35529">
    <property type="entry name" value="MANGANESE EFFLUX PUMP MNTP-RELATED"/>
    <property type="match status" value="1"/>
</dbReference>
<evidence type="ECO:0000256" key="1">
    <source>
        <dbReference type="ARBA" id="ARBA00022448"/>
    </source>
</evidence>
<reference evidence="9" key="1">
    <citation type="submission" date="2020-10" db="EMBL/GenBank/DDBJ databases">
        <authorList>
            <person name="Gilroy R."/>
        </authorList>
    </citation>
    <scope>NUCLEOTIDE SEQUENCE</scope>
    <source>
        <strain evidence="9">ChiHjej10B9-9673</strain>
    </source>
</reference>
<dbReference type="PANTHER" id="PTHR35529:SF1">
    <property type="entry name" value="MANGANESE EFFLUX PUMP MNTP-RELATED"/>
    <property type="match status" value="1"/>
</dbReference>
<keyword evidence="2 8" id="KW-1003">Cell membrane</keyword>
<keyword evidence="3 8" id="KW-0812">Transmembrane</keyword>
<feature type="transmembrane region" description="Helical" evidence="8">
    <location>
        <begin position="129"/>
        <end position="149"/>
    </location>
</feature>
<comment type="caution">
    <text evidence="9">The sequence shown here is derived from an EMBL/GenBank/DDBJ whole genome shotgun (WGS) entry which is preliminary data.</text>
</comment>
<accession>A0A9D1FF53</accession>
<sequence length="184" mass="18833">MLDILLIGVGLSMDAFAVSVTNGLTIPGYKLRHAAATAACFGFFQGLMPLLGWLLGSTVSHIISAWGPYVSFFLLAFIGVKMIVEAVKGGEEKCETGLRFGRLIVMAVATSLDALAVGVSFAFMDVPLLASVLLIAAVTFVICLAGGLLGSRVPGISCKAAGIIGGAVLCCIGAKLLLEGIGVI</sequence>
<evidence type="ECO:0000256" key="4">
    <source>
        <dbReference type="ARBA" id="ARBA00022989"/>
    </source>
</evidence>
<reference evidence="9" key="2">
    <citation type="journal article" date="2021" name="PeerJ">
        <title>Extensive microbial diversity within the chicken gut microbiome revealed by metagenomics and culture.</title>
        <authorList>
            <person name="Gilroy R."/>
            <person name="Ravi A."/>
            <person name="Getino M."/>
            <person name="Pursley I."/>
            <person name="Horton D.L."/>
            <person name="Alikhan N.F."/>
            <person name="Baker D."/>
            <person name="Gharbi K."/>
            <person name="Hall N."/>
            <person name="Watson M."/>
            <person name="Adriaenssens E.M."/>
            <person name="Foster-Nyarko E."/>
            <person name="Jarju S."/>
            <person name="Secka A."/>
            <person name="Antonio M."/>
            <person name="Oren A."/>
            <person name="Chaudhuri R.R."/>
            <person name="La Ragione R."/>
            <person name="Hildebrand F."/>
            <person name="Pallen M.J."/>
        </authorList>
    </citation>
    <scope>NUCLEOTIDE SEQUENCE</scope>
    <source>
        <strain evidence="9">ChiHjej10B9-9673</strain>
    </source>
</reference>
<dbReference type="InterPro" id="IPR003810">
    <property type="entry name" value="Mntp/YtaF"/>
</dbReference>
<evidence type="ECO:0000313" key="10">
    <source>
        <dbReference type="Proteomes" id="UP000824001"/>
    </source>
</evidence>
<dbReference type="AlphaFoldDB" id="A0A9D1FF53"/>
<feature type="transmembrane region" description="Helical" evidence="8">
    <location>
        <begin position="161"/>
        <end position="178"/>
    </location>
</feature>
<feature type="transmembrane region" description="Helical" evidence="8">
    <location>
        <begin position="6"/>
        <end position="24"/>
    </location>
</feature>
<protein>
    <recommendedName>
        <fullName evidence="8">Putative manganese efflux pump MntP</fullName>
    </recommendedName>
</protein>
<dbReference type="Pfam" id="PF02659">
    <property type="entry name" value="Mntp"/>
    <property type="match status" value="1"/>
</dbReference>
<feature type="transmembrane region" description="Helical" evidence="8">
    <location>
        <begin position="103"/>
        <end position="123"/>
    </location>
</feature>
<gene>
    <name evidence="8" type="primary">mntP</name>
    <name evidence="9" type="ORF">IAC18_08930</name>
</gene>
<evidence type="ECO:0000256" key="7">
    <source>
        <dbReference type="ARBA" id="ARBA00023211"/>
    </source>
</evidence>
<evidence type="ECO:0000313" key="9">
    <source>
        <dbReference type="EMBL" id="HIS67678.1"/>
    </source>
</evidence>
<keyword evidence="1 8" id="KW-0813">Transport</keyword>
<comment type="subcellular location">
    <subcellularLocation>
        <location evidence="8">Cell membrane</location>
        <topology evidence="8">Multi-pass membrane protein</topology>
    </subcellularLocation>
</comment>
<keyword evidence="6 8" id="KW-0472">Membrane</keyword>
<organism evidence="9 10">
    <name type="scientific">Candidatus Scatomorpha merdipullorum</name>
    <dbReference type="NCBI Taxonomy" id="2840927"/>
    <lineage>
        <taxon>Bacteria</taxon>
        <taxon>Bacillati</taxon>
        <taxon>Bacillota</taxon>
        <taxon>Clostridia</taxon>
        <taxon>Eubacteriales</taxon>
        <taxon>Candidatus Scatomorpha</taxon>
    </lineage>
</organism>
<keyword evidence="4 8" id="KW-1133">Transmembrane helix</keyword>
<dbReference type="EMBL" id="DVJK01000255">
    <property type="protein sequence ID" value="HIS67678.1"/>
    <property type="molecule type" value="Genomic_DNA"/>
</dbReference>
<evidence type="ECO:0000256" key="6">
    <source>
        <dbReference type="ARBA" id="ARBA00023136"/>
    </source>
</evidence>
<feature type="transmembrane region" description="Helical" evidence="8">
    <location>
        <begin position="36"/>
        <end position="56"/>
    </location>
</feature>
<keyword evidence="5 8" id="KW-0406">Ion transport</keyword>
<dbReference type="HAMAP" id="MF_01521">
    <property type="entry name" value="MntP_pump"/>
    <property type="match status" value="1"/>
</dbReference>
<name>A0A9D1FF53_9FIRM</name>
<dbReference type="GO" id="GO:0005384">
    <property type="term" value="F:manganese ion transmembrane transporter activity"/>
    <property type="evidence" value="ECO:0007669"/>
    <property type="project" value="UniProtKB-UniRule"/>
</dbReference>
<proteinExistence type="inferred from homology"/>
<comment type="function">
    <text evidence="8">Probably functions as a manganese efflux pump.</text>
</comment>
<evidence type="ECO:0000256" key="5">
    <source>
        <dbReference type="ARBA" id="ARBA00023065"/>
    </source>
</evidence>
<feature type="transmembrane region" description="Helical" evidence="8">
    <location>
        <begin position="62"/>
        <end position="83"/>
    </location>
</feature>
<dbReference type="Proteomes" id="UP000824001">
    <property type="component" value="Unassembled WGS sequence"/>
</dbReference>
<evidence type="ECO:0000256" key="8">
    <source>
        <dbReference type="HAMAP-Rule" id="MF_01521"/>
    </source>
</evidence>
<evidence type="ECO:0000256" key="3">
    <source>
        <dbReference type="ARBA" id="ARBA00022692"/>
    </source>
</evidence>